<protein>
    <submittedName>
        <fullName evidence="2">Uncharacterized protein</fullName>
    </submittedName>
</protein>
<evidence type="ECO:0000256" key="1">
    <source>
        <dbReference type="SAM" id="MobiDB-lite"/>
    </source>
</evidence>
<reference evidence="2 3" key="1">
    <citation type="submission" date="2015-08" db="EMBL/GenBank/DDBJ databases">
        <title>Draft Genome Sequence of Rathayibacter sp. Strain VKM Ac-2596 Isolated from Leaf Gall Induced by Plant-Parasitic Nematodes.</title>
        <authorList>
            <person name="Vasilenko O.V."/>
            <person name="Starodumova I.P."/>
            <person name="Tarlachkov S.V."/>
            <person name="Dorofeeva L.V."/>
            <person name="Evtushenko L.I."/>
        </authorList>
    </citation>
    <scope>NUCLEOTIDE SEQUENCE [LARGE SCALE GENOMIC DNA]</scope>
    <source>
        <strain evidence="2 3">VKM Ac-2596</strain>
    </source>
</reference>
<name>A0A162G005_9MICO</name>
<dbReference type="EMBL" id="LIIN01000016">
    <property type="protein sequence ID" value="KZX22090.1"/>
    <property type="molecule type" value="Genomic_DNA"/>
</dbReference>
<organism evidence="2 3">
    <name type="scientific">Rathayibacter tanaceti</name>
    <dbReference type="NCBI Taxonomy" id="1671680"/>
    <lineage>
        <taxon>Bacteria</taxon>
        <taxon>Bacillati</taxon>
        <taxon>Actinomycetota</taxon>
        <taxon>Actinomycetes</taxon>
        <taxon>Micrococcales</taxon>
        <taxon>Microbacteriaceae</taxon>
        <taxon>Rathayibacter</taxon>
    </lineage>
</organism>
<proteinExistence type="predicted"/>
<dbReference type="Proteomes" id="UP000076717">
    <property type="component" value="Unassembled WGS sequence"/>
</dbReference>
<dbReference type="AlphaFoldDB" id="A0A162G005"/>
<sequence>MSGGVVLERGTAQPGVFDRGDPSGAVAFVAGAGTVGADDGGAVAVGVVLPGEAAVVAGAADELVAAVPGEGVLEGSVGAGVVDDHRLPGAEVAAGFGEQASVGGEAGFAAGGVVGPGEAVPLGVLLPQLAAGGVVAGGRGAAEGIGGGDGVIGGVEGAPGDAAEGVDDDGVAAAVVVLVPGDAADAVDGFDEPPGRVVPEPAGAVPGVVGPDDAAERVVAVAGGAAAGGVPGGGAASGVVLAPAGLAGGSSPADLAPVGVVLERRRGAGRIGEGREAPAPVVLEPRGGAGGGDLFGDAAGGVADQVGEAAFLVDEFHGAAAPVVDGEGRGSVVRLGRDGPAEGVEAGARGGGGVRDGGGVRVGEDGGARAGRVDQGAQRAVGVVLAAPEVPGGVGGLCQSRERVVREPPRAPVRQQRGRDVPEVVELPRDRPAERVDRAGHRAVLAVLHHGAGPERIDESGEASAAVVLVPPGRAERVAAGSEKTGRCVAVLGARSGGGHGGDHAARLVAQQTRGVPVRVGRADQIPERVVAEADAHPLRVGDLGQLAVDPGQTGASTLRVDHDTRGAVLVVRVLVARDSALLGDDRGHPVGLVVAAGDVRAGGGLRADEPAAMVVGVRGDRPVAAGRGEEVPGGVVAHRLPAPRRIDDPHEPAPGVRDPGVRAGPVRVRHDRRPAGQVGVPGGAPER</sequence>
<keyword evidence="3" id="KW-1185">Reference proteome</keyword>
<dbReference type="PATRIC" id="fig|1671680.3.peg.851"/>
<evidence type="ECO:0000313" key="3">
    <source>
        <dbReference type="Proteomes" id="UP000076717"/>
    </source>
</evidence>
<gene>
    <name evidence="2" type="ORF">ACH61_00802</name>
</gene>
<comment type="caution">
    <text evidence="2">The sequence shown here is derived from an EMBL/GenBank/DDBJ whole genome shotgun (WGS) entry which is preliminary data.</text>
</comment>
<evidence type="ECO:0000313" key="2">
    <source>
        <dbReference type="EMBL" id="KZX22090.1"/>
    </source>
</evidence>
<accession>A0A162G005</accession>
<feature type="region of interest" description="Disordered" evidence="1">
    <location>
        <begin position="641"/>
        <end position="688"/>
    </location>
</feature>